<dbReference type="Gene3D" id="3.30.70.330">
    <property type="match status" value="1"/>
</dbReference>
<keyword evidence="6" id="KW-1185">Reference proteome</keyword>
<proteinExistence type="predicted"/>
<feature type="compositionally biased region" description="Basic and acidic residues" evidence="3">
    <location>
        <begin position="106"/>
        <end position="116"/>
    </location>
</feature>
<feature type="compositionally biased region" description="Basic and acidic residues" evidence="3">
    <location>
        <begin position="88"/>
        <end position="99"/>
    </location>
</feature>
<feature type="region of interest" description="Disordered" evidence="3">
    <location>
        <begin position="197"/>
        <end position="216"/>
    </location>
</feature>
<evidence type="ECO:0000259" key="4">
    <source>
        <dbReference type="PROSITE" id="PS50102"/>
    </source>
</evidence>
<protein>
    <recommendedName>
        <fullName evidence="4">RRM domain-containing protein</fullName>
    </recommendedName>
</protein>
<dbReference type="InterPro" id="IPR012677">
    <property type="entry name" value="Nucleotide-bd_a/b_plait_sf"/>
</dbReference>
<feature type="compositionally biased region" description="Basic residues" evidence="3">
    <location>
        <begin position="334"/>
        <end position="346"/>
    </location>
</feature>
<dbReference type="InterPro" id="IPR000504">
    <property type="entry name" value="RRM_dom"/>
</dbReference>
<name>A0A4Y7TZD4_COPMI</name>
<feature type="region of interest" description="Disordered" evidence="3">
    <location>
        <begin position="252"/>
        <end position="358"/>
    </location>
</feature>
<evidence type="ECO:0000313" key="6">
    <source>
        <dbReference type="Proteomes" id="UP000298030"/>
    </source>
</evidence>
<dbReference type="GO" id="GO:0042274">
    <property type="term" value="P:ribosomal small subunit biogenesis"/>
    <property type="evidence" value="ECO:0007669"/>
    <property type="project" value="TreeGrafter"/>
</dbReference>
<feature type="domain" description="RRM" evidence="4">
    <location>
        <begin position="171"/>
        <end position="254"/>
    </location>
</feature>
<evidence type="ECO:0000256" key="1">
    <source>
        <dbReference type="ARBA" id="ARBA00022884"/>
    </source>
</evidence>
<dbReference type="PROSITE" id="PS50102">
    <property type="entry name" value="RRM"/>
    <property type="match status" value="1"/>
</dbReference>
<dbReference type="CDD" id="cd12400">
    <property type="entry name" value="RRM_Nop6"/>
    <property type="match status" value="1"/>
</dbReference>
<keyword evidence="1 2" id="KW-0694">RNA-binding</keyword>
<organism evidence="5 6">
    <name type="scientific">Coprinellus micaceus</name>
    <name type="common">Glistening ink-cap mushroom</name>
    <name type="synonym">Coprinus micaceus</name>
    <dbReference type="NCBI Taxonomy" id="71717"/>
    <lineage>
        <taxon>Eukaryota</taxon>
        <taxon>Fungi</taxon>
        <taxon>Dikarya</taxon>
        <taxon>Basidiomycota</taxon>
        <taxon>Agaricomycotina</taxon>
        <taxon>Agaricomycetes</taxon>
        <taxon>Agaricomycetidae</taxon>
        <taxon>Agaricales</taxon>
        <taxon>Agaricineae</taxon>
        <taxon>Psathyrellaceae</taxon>
        <taxon>Coprinellus</taxon>
    </lineage>
</organism>
<dbReference type="AlphaFoldDB" id="A0A4Y7TZD4"/>
<dbReference type="GO" id="GO:0019843">
    <property type="term" value="F:rRNA binding"/>
    <property type="evidence" value="ECO:0007669"/>
    <property type="project" value="TreeGrafter"/>
</dbReference>
<feature type="compositionally biased region" description="Basic and acidic residues" evidence="3">
    <location>
        <begin position="259"/>
        <end position="271"/>
    </location>
</feature>
<dbReference type="EMBL" id="QPFP01000002">
    <property type="protein sequence ID" value="TEB38922.1"/>
    <property type="molecule type" value="Genomic_DNA"/>
</dbReference>
<sequence length="358" mass="38627">MSLVTPAPVSTLSSSAPSSSSQKRLTKKQQKALAFRDRKSGKRTKGSSKDDDLAEMDANAIPAMEDQDLASLTGGEVEVAAVLDQAQDQERGKKGDTTSKGKGKRKGEDGDAKVEVAAKLGGKRKREQDEEGEGEGVAMDVDGGVEVEKGQPRKKKKQAGKEGEDSRKQKFILFVGNLQYTTPKEAIQKHFAACDPPPEIRLLTPKPRPGVTARPKSKGCAFLEFKSKVGLQQALKLHQSMLDGRMINVELTAGGGGKSETRINKVKERNKGLLSQRQKKVEAADKGKKKNASQETLSRPDRPQRWSSTSGLDEAATAKKTWTVGDVVEETHRGGKKHVRGKKKPKTLGTGVNAIPVG</sequence>
<dbReference type="PANTHER" id="PTHR23236:SF51">
    <property type="entry name" value="NUCLEOLAR PROTEIN 6"/>
    <property type="match status" value="1"/>
</dbReference>
<feature type="region of interest" description="Disordered" evidence="3">
    <location>
        <begin position="1"/>
        <end position="166"/>
    </location>
</feature>
<comment type="caution">
    <text evidence="5">The sequence shown here is derived from an EMBL/GenBank/DDBJ whole genome shotgun (WGS) entry which is preliminary data.</text>
</comment>
<evidence type="ECO:0000256" key="2">
    <source>
        <dbReference type="PROSITE-ProRule" id="PRU00176"/>
    </source>
</evidence>
<dbReference type="InterPro" id="IPR035979">
    <property type="entry name" value="RBD_domain_sf"/>
</dbReference>
<dbReference type="SUPFAM" id="SSF54928">
    <property type="entry name" value="RNA-binding domain, RBD"/>
    <property type="match status" value="1"/>
</dbReference>
<feature type="compositionally biased region" description="Low complexity" evidence="3">
    <location>
        <begin position="1"/>
        <end position="21"/>
    </location>
</feature>
<reference evidence="5 6" key="1">
    <citation type="journal article" date="2019" name="Nat. Ecol. Evol.">
        <title>Megaphylogeny resolves global patterns of mushroom evolution.</title>
        <authorList>
            <person name="Varga T."/>
            <person name="Krizsan K."/>
            <person name="Foldi C."/>
            <person name="Dima B."/>
            <person name="Sanchez-Garcia M."/>
            <person name="Sanchez-Ramirez S."/>
            <person name="Szollosi G.J."/>
            <person name="Szarkandi J.G."/>
            <person name="Papp V."/>
            <person name="Albert L."/>
            <person name="Andreopoulos W."/>
            <person name="Angelini C."/>
            <person name="Antonin V."/>
            <person name="Barry K.W."/>
            <person name="Bougher N.L."/>
            <person name="Buchanan P."/>
            <person name="Buyck B."/>
            <person name="Bense V."/>
            <person name="Catcheside P."/>
            <person name="Chovatia M."/>
            <person name="Cooper J."/>
            <person name="Damon W."/>
            <person name="Desjardin D."/>
            <person name="Finy P."/>
            <person name="Geml J."/>
            <person name="Haridas S."/>
            <person name="Hughes K."/>
            <person name="Justo A."/>
            <person name="Karasinski D."/>
            <person name="Kautmanova I."/>
            <person name="Kiss B."/>
            <person name="Kocsube S."/>
            <person name="Kotiranta H."/>
            <person name="LaButti K.M."/>
            <person name="Lechner B.E."/>
            <person name="Liimatainen K."/>
            <person name="Lipzen A."/>
            <person name="Lukacs Z."/>
            <person name="Mihaltcheva S."/>
            <person name="Morgado L.N."/>
            <person name="Niskanen T."/>
            <person name="Noordeloos M.E."/>
            <person name="Ohm R.A."/>
            <person name="Ortiz-Santana B."/>
            <person name="Ovrebo C."/>
            <person name="Racz N."/>
            <person name="Riley R."/>
            <person name="Savchenko A."/>
            <person name="Shiryaev A."/>
            <person name="Soop K."/>
            <person name="Spirin V."/>
            <person name="Szebenyi C."/>
            <person name="Tomsovsky M."/>
            <person name="Tulloss R.E."/>
            <person name="Uehling J."/>
            <person name="Grigoriev I.V."/>
            <person name="Vagvolgyi C."/>
            <person name="Papp T."/>
            <person name="Martin F.M."/>
            <person name="Miettinen O."/>
            <person name="Hibbett D.S."/>
            <person name="Nagy L.G."/>
        </authorList>
    </citation>
    <scope>NUCLEOTIDE SEQUENCE [LARGE SCALE GENOMIC DNA]</scope>
    <source>
        <strain evidence="5 6">FP101781</strain>
    </source>
</reference>
<dbReference type="STRING" id="71717.A0A4Y7TZD4"/>
<evidence type="ECO:0000256" key="3">
    <source>
        <dbReference type="SAM" id="MobiDB-lite"/>
    </source>
</evidence>
<gene>
    <name evidence="5" type="ORF">FA13DRAFT_1724869</name>
</gene>
<accession>A0A4Y7TZD4</accession>
<evidence type="ECO:0000313" key="5">
    <source>
        <dbReference type="EMBL" id="TEB38922.1"/>
    </source>
</evidence>
<dbReference type="SMART" id="SM00360">
    <property type="entry name" value="RRM"/>
    <property type="match status" value="1"/>
</dbReference>
<dbReference type="PANTHER" id="PTHR23236">
    <property type="entry name" value="EUKARYOTIC TRANSLATION INITIATION FACTOR 4B/4H"/>
    <property type="match status" value="1"/>
</dbReference>
<dbReference type="GO" id="GO:0005730">
    <property type="term" value="C:nucleolus"/>
    <property type="evidence" value="ECO:0007669"/>
    <property type="project" value="TreeGrafter"/>
</dbReference>
<dbReference type="Proteomes" id="UP000298030">
    <property type="component" value="Unassembled WGS sequence"/>
</dbReference>
<dbReference type="OrthoDB" id="167718at2759"/>
<dbReference type="Pfam" id="PF00076">
    <property type="entry name" value="RRM_1"/>
    <property type="match status" value="1"/>
</dbReference>
<dbReference type="InterPro" id="IPR034228">
    <property type="entry name" value="Nop6_RRM"/>
</dbReference>